<dbReference type="PIRSF" id="PIRSF027081">
    <property type="entry name" value="RNase_P/MRP_p29_subunit"/>
    <property type="match status" value="1"/>
</dbReference>
<dbReference type="Pfam" id="PF01868">
    <property type="entry name" value="RNase_P-MRP_p29"/>
    <property type="match status" value="1"/>
</dbReference>
<dbReference type="PANTHER" id="PTHR13348">
    <property type="entry name" value="RIBONUCLEASE P SUBUNIT P29"/>
    <property type="match status" value="1"/>
</dbReference>
<dbReference type="SMART" id="SM00538">
    <property type="entry name" value="POP4"/>
    <property type="match status" value="1"/>
</dbReference>
<keyword evidence="5" id="KW-0540">Nuclease</keyword>
<keyword evidence="7" id="KW-0378">Hydrolase</keyword>
<comment type="similarity">
    <text evidence="2">Belongs to the eukaryotic/archaeal RNase P protein component 1 family.</text>
</comment>
<dbReference type="PANTHER" id="PTHR13348:SF0">
    <property type="entry name" value="RIBONUCLEASE P PROTEIN SUBUNIT P29"/>
    <property type="match status" value="1"/>
</dbReference>
<dbReference type="InterPro" id="IPR023534">
    <property type="entry name" value="Rof/RNase_P-like"/>
</dbReference>
<evidence type="ECO:0000256" key="6">
    <source>
        <dbReference type="ARBA" id="ARBA00022759"/>
    </source>
</evidence>
<keyword evidence="3" id="KW-0963">Cytoplasm</keyword>
<evidence type="ECO:0000256" key="8">
    <source>
        <dbReference type="PIRNR" id="PIRNR027081"/>
    </source>
</evidence>
<protein>
    <recommendedName>
        <fullName evidence="8">Ribonuclease P protein subunit</fullName>
    </recommendedName>
</protein>
<evidence type="ECO:0000256" key="7">
    <source>
        <dbReference type="ARBA" id="ARBA00022801"/>
    </source>
</evidence>
<proteinExistence type="inferred from homology"/>
<dbReference type="OrthoDB" id="124041at2759"/>
<dbReference type="InterPro" id="IPR016848">
    <property type="entry name" value="RNase_P/MRP_Rpp29-subunit"/>
</dbReference>
<dbReference type="GO" id="GO:0030677">
    <property type="term" value="C:ribonuclease P complex"/>
    <property type="evidence" value="ECO:0007669"/>
    <property type="project" value="InterPro"/>
</dbReference>
<dbReference type="HAMAP" id="MF_00754">
    <property type="entry name" value="RNase_P_1"/>
    <property type="match status" value="1"/>
</dbReference>
<evidence type="ECO:0000313" key="9">
    <source>
        <dbReference type="EMBL" id="KIM33258.1"/>
    </source>
</evidence>
<keyword evidence="4 8" id="KW-0819">tRNA processing</keyword>
<dbReference type="GO" id="GO:0004519">
    <property type="term" value="F:endonuclease activity"/>
    <property type="evidence" value="ECO:0007669"/>
    <property type="project" value="UniProtKB-KW"/>
</dbReference>
<dbReference type="GO" id="GO:0033204">
    <property type="term" value="F:ribonuclease P RNA binding"/>
    <property type="evidence" value="ECO:0007669"/>
    <property type="project" value="InterPro"/>
</dbReference>
<dbReference type="GO" id="GO:0001682">
    <property type="term" value="P:tRNA 5'-leader removal"/>
    <property type="evidence" value="ECO:0007669"/>
    <property type="project" value="InterPro"/>
</dbReference>
<dbReference type="GO" id="GO:0000172">
    <property type="term" value="C:ribonuclease MRP complex"/>
    <property type="evidence" value="ECO:0007669"/>
    <property type="project" value="InterPro"/>
</dbReference>
<dbReference type="Proteomes" id="UP000054097">
    <property type="component" value="Unassembled WGS sequence"/>
</dbReference>
<dbReference type="GO" id="GO:0005634">
    <property type="term" value="C:nucleus"/>
    <property type="evidence" value="ECO:0007669"/>
    <property type="project" value="UniProtKB-SubCell"/>
</dbReference>
<evidence type="ECO:0000256" key="2">
    <source>
        <dbReference type="ARBA" id="ARBA00006181"/>
    </source>
</evidence>
<dbReference type="Gene3D" id="2.30.30.210">
    <property type="entry name" value="Ribonuclease P/MRP, subunit p29"/>
    <property type="match status" value="1"/>
</dbReference>
<evidence type="ECO:0000256" key="1">
    <source>
        <dbReference type="ARBA" id="ARBA00004123"/>
    </source>
</evidence>
<keyword evidence="6" id="KW-0255">Endonuclease</keyword>
<keyword evidence="8" id="KW-0539">Nucleus</keyword>
<dbReference type="InterPro" id="IPR023538">
    <property type="entry name" value="RNP1"/>
</dbReference>
<dbReference type="STRING" id="933852.A0A0C2X567"/>
<name>A0A0C2X567_SERVB</name>
<evidence type="ECO:0000256" key="3">
    <source>
        <dbReference type="ARBA" id="ARBA00022490"/>
    </source>
</evidence>
<evidence type="ECO:0000256" key="4">
    <source>
        <dbReference type="ARBA" id="ARBA00022694"/>
    </source>
</evidence>
<evidence type="ECO:0000313" key="10">
    <source>
        <dbReference type="Proteomes" id="UP000054097"/>
    </source>
</evidence>
<organism evidence="9 10">
    <name type="scientific">Serendipita vermifera MAFF 305830</name>
    <dbReference type="NCBI Taxonomy" id="933852"/>
    <lineage>
        <taxon>Eukaryota</taxon>
        <taxon>Fungi</taxon>
        <taxon>Dikarya</taxon>
        <taxon>Basidiomycota</taxon>
        <taxon>Agaricomycotina</taxon>
        <taxon>Agaricomycetes</taxon>
        <taxon>Sebacinales</taxon>
        <taxon>Serendipitaceae</taxon>
        <taxon>Serendipita</taxon>
    </lineage>
</organism>
<accession>A0A0C2X567</accession>
<reference evidence="9 10" key="1">
    <citation type="submission" date="2014-04" db="EMBL/GenBank/DDBJ databases">
        <authorList>
            <consortium name="DOE Joint Genome Institute"/>
            <person name="Kuo A."/>
            <person name="Zuccaro A."/>
            <person name="Kohler A."/>
            <person name="Nagy L.G."/>
            <person name="Floudas D."/>
            <person name="Copeland A."/>
            <person name="Barry K.W."/>
            <person name="Cichocki N."/>
            <person name="Veneault-Fourrey C."/>
            <person name="LaButti K."/>
            <person name="Lindquist E.A."/>
            <person name="Lipzen A."/>
            <person name="Lundell T."/>
            <person name="Morin E."/>
            <person name="Murat C."/>
            <person name="Sun H."/>
            <person name="Tunlid A."/>
            <person name="Henrissat B."/>
            <person name="Grigoriev I.V."/>
            <person name="Hibbett D.S."/>
            <person name="Martin F."/>
            <person name="Nordberg H.P."/>
            <person name="Cantor M.N."/>
            <person name="Hua S.X."/>
        </authorList>
    </citation>
    <scope>NUCLEOTIDE SEQUENCE [LARGE SCALE GENOMIC DNA]</scope>
    <source>
        <strain evidence="9 10">MAFF 305830</strain>
    </source>
</reference>
<dbReference type="HOGENOM" id="CLU_078577_1_0_1"/>
<dbReference type="EMBL" id="KN824278">
    <property type="protein sequence ID" value="KIM33258.1"/>
    <property type="molecule type" value="Genomic_DNA"/>
</dbReference>
<evidence type="ECO:0000256" key="5">
    <source>
        <dbReference type="ARBA" id="ARBA00022722"/>
    </source>
</evidence>
<dbReference type="InterPro" id="IPR002730">
    <property type="entry name" value="Rpp29/RNP1"/>
</dbReference>
<sequence length="253" mass="28707">MDPYQPLPPIKGQRFKFSSATPFTPTLLRSQLPPSVAATYETRLENQQVQLTNPPKESADKALRLAKKQRRKAAQDRKRECVMGKRKAMELGVWKFDERLAKWEIFWPVHAMWTSYIAEALGLAPRPEVLPTKEQIGNVMPSTAGLQAKLIKADLHGCIVKVKECKNASRVGREGIVVHETSNTFKIVTKEDKLKVLPKQGAIFTLSLPLFAPSPHSQDSDPRIEFELYGNQFRFRAAERASKKFKPKETIEL</sequence>
<comment type="subcellular location">
    <subcellularLocation>
        <location evidence="1">Nucleus</location>
    </subcellularLocation>
</comment>
<dbReference type="GO" id="GO:0016787">
    <property type="term" value="F:hydrolase activity"/>
    <property type="evidence" value="ECO:0007669"/>
    <property type="project" value="UniProtKB-KW"/>
</dbReference>
<gene>
    <name evidence="9" type="ORF">M408DRAFT_151787</name>
</gene>
<dbReference type="AlphaFoldDB" id="A0A0C2X567"/>
<keyword evidence="10" id="KW-1185">Reference proteome</keyword>
<reference evidence="10" key="2">
    <citation type="submission" date="2015-01" db="EMBL/GenBank/DDBJ databases">
        <title>Evolutionary Origins and Diversification of the Mycorrhizal Mutualists.</title>
        <authorList>
            <consortium name="DOE Joint Genome Institute"/>
            <consortium name="Mycorrhizal Genomics Consortium"/>
            <person name="Kohler A."/>
            <person name="Kuo A."/>
            <person name="Nagy L.G."/>
            <person name="Floudas D."/>
            <person name="Copeland A."/>
            <person name="Barry K.W."/>
            <person name="Cichocki N."/>
            <person name="Veneault-Fourrey C."/>
            <person name="LaButti K."/>
            <person name="Lindquist E.A."/>
            <person name="Lipzen A."/>
            <person name="Lundell T."/>
            <person name="Morin E."/>
            <person name="Murat C."/>
            <person name="Riley R."/>
            <person name="Ohm R."/>
            <person name="Sun H."/>
            <person name="Tunlid A."/>
            <person name="Henrissat B."/>
            <person name="Grigoriev I.V."/>
            <person name="Hibbett D.S."/>
            <person name="Martin F."/>
        </authorList>
    </citation>
    <scope>NUCLEOTIDE SEQUENCE [LARGE SCALE GENOMIC DNA]</scope>
    <source>
        <strain evidence="10">MAFF 305830</strain>
    </source>
</reference>
<dbReference type="GO" id="GO:0006364">
    <property type="term" value="P:rRNA processing"/>
    <property type="evidence" value="ECO:0007669"/>
    <property type="project" value="TreeGrafter"/>
</dbReference>
<dbReference type="SUPFAM" id="SSF101744">
    <property type="entry name" value="Rof/RNase P subunit-like"/>
    <property type="match status" value="1"/>
</dbReference>
<dbReference type="InterPro" id="IPR036980">
    <property type="entry name" value="RNase_P/MRP_Rpp29_sf"/>
</dbReference>